<dbReference type="WBParaSite" id="L893_g2255.t1">
    <property type="protein sequence ID" value="L893_g2255.t1"/>
    <property type="gene ID" value="L893_g2255"/>
</dbReference>
<comment type="subcellular location">
    <subcellularLocation>
        <location evidence="1">Membrane</location>
    </subcellularLocation>
</comment>
<evidence type="ECO:0000256" key="6">
    <source>
        <dbReference type="SAM" id="Phobius"/>
    </source>
</evidence>
<feature type="transmembrane region" description="Helical" evidence="6">
    <location>
        <begin position="10"/>
        <end position="27"/>
    </location>
</feature>
<sequence>MNNSSDADKIVEVLFIIFLPPIAVWYHSRACTCHVCLNILLLFLFALPSVIHAVWYCFIRDGPSPPPQAQQAQVTVAVQNEPPPAYNPKY</sequence>
<evidence type="ECO:0000256" key="3">
    <source>
        <dbReference type="ARBA" id="ARBA00022692"/>
    </source>
</evidence>
<evidence type="ECO:0000256" key="2">
    <source>
        <dbReference type="ARBA" id="ARBA00009530"/>
    </source>
</evidence>
<feature type="transmembrane region" description="Helical" evidence="6">
    <location>
        <begin position="39"/>
        <end position="58"/>
    </location>
</feature>
<dbReference type="Proteomes" id="UP000095287">
    <property type="component" value="Unplaced"/>
</dbReference>
<accession>A0A1I7Z3H3</accession>
<proteinExistence type="inferred from homology"/>
<evidence type="ECO:0000313" key="7">
    <source>
        <dbReference type="Proteomes" id="UP000095287"/>
    </source>
</evidence>
<evidence type="ECO:0000256" key="4">
    <source>
        <dbReference type="ARBA" id="ARBA00022989"/>
    </source>
</evidence>
<dbReference type="PANTHER" id="PTHR21659:SF90">
    <property type="entry name" value="PLASMA MEMBRANE PROTEOLIPID 3"/>
    <property type="match status" value="1"/>
</dbReference>
<reference evidence="8" key="1">
    <citation type="submission" date="2016-11" db="UniProtKB">
        <authorList>
            <consortium name="WormBaseParasite"/>
        </authorList>
    </citation>
    <scope>IDENTIFICATION</scope>
</reference>
<comment type="similarity">
    <text evidence="2">Belongs to the UPF0057 (PMP3) family.</text>
</comment>
<dbReference type="PANTHER" id="PTHR21659">
    <property type="entry name" value="HYDROPHOBIC PROTEIN RCI2 LOW TEMPERATURE AND SALT RESPONSIVE PROTEIN LTI6 -RELATED"/>
    <property type="match status" value="1"/>
</dbReference>
<evidence type="ECO:0000313" key="8">
    <source>
        <dbReference type="WBParaSite" id="L893_g2255.t1"/>
    </source>
</evidence>
<keyword evidence="3 6" id="KW-0812">Transmembrane</keyword>
<organism evidence="7 8">
    <name type="scientific">Steinernema glaseri</name>
    <dbReference type="NCBI Taxonomy" id="37863"/>
    <lineage>
        <taxon>Eukaryota</taxon>
        <taxon>Metazoa</taxon>
        <taxon>Ecdysozoa</taxon>
        <taxon>Nematoda</taxon>
        <taxon>Chromadorea</taxon>
        <taxon>Rhabditida</taxon>
        <taxon>Tylenchina</taxon>
        <taxon>Panagrolaimomorpha</taxon>
        <taxon>Strongyloidoidea</taxon>
        <taxon>Steinernematidae</taxon>
        <taxon>Steinernema</taxon>
    </lineage>
</organism>
<keyword evidence="4 6" id="KW-1133">Transmembrane helix</keyword>
<evidence type="ECO:0000256" key="1">
    <source>
        <dbReference type="ARBA" id="ARBA00004370"/>
    </source>
</evidence>
<dbReference type="AlphaFoldDB" id="A0A1I7Z3H3"/>
<protein>
    <submittedName>
        <fullName evidence="8">UPF0057 membrane protein</fullName>
    </submittedName>
</protein>
<evidence type="ECO:0000256" key="5">
    <source>
        <dbReference type="ARBA" id="ARBA00023136"/>
    </source>
</evidence>
<dbReference type="Pfam" id="PF01679">
    <property type="entry name" value="Pmp3"/>
    <property type="match status" value="1"/>
</dbReference>
<keyword evidence="5 6" id="KW-0472">Membrane</keyword>
<dbReference type="InterPro" id="IPR000612">
    <property type="entry name" value="PMP3"/>
</dbReference>
<name>A0A1I7Z3H3_9BILA</name>
<keyword evidence="7" id="KW-1185">Reference proteome</keyword>
<dbReference type="GO" id="GO:0016020">
    <property type="term" value="C:membrane"/>
    <property type="evidence" value="ECO:0007669"/>
    <property type="project" value="UniProtKB-SubCell"/>
</dbReference>